<evidence type="ECO:0000256" key="1">
    <source>
        <dbReference type="SAM" id="MobiDB-lite"/>
    </source>
</evidence>
<dbReference type="EMBL" id="WHJF01000004">
    <property type="protein sequence ID" value="NHZ61217.1"/>
    <property type="molecule type" value="Genomic_DNA"/>
</dbReference>
<reference evidence="2 3" key="1">
    <citation type="submission" date="2019-10" db="EMBL/GenBank/DDBJ databases">
        <title>Taxonomy of Antarctic Massilia spp.: description of Massilia rubra sp. nov., Massilia aquatica sp. nov., Massilia mucilaginosa sp. nov., Massilia frigida sp. nov. isolated from streams, lakes and regoliths.</title>
        <authorList>
            <person name="Holochova P."/>
            <person name="Sedlacek I."/>
            <person name="Kralova S."/>
            <person name="Maslanova I."/>
            <person name="Busse H.-J."/>
            <person name="Stankova E."/>
            <person name="Vrbovska V."/>
            <person name="Kovarovic V."/>
            <person name="Bartak M."/>
            <person name="Svec P."/>
            <person name="Pantucek R."/>
        </authorList>
    </citation>
    <scope>NUCLEOTIDE SEQUENCE [LARGE SCALE GENOMIC DNA]</scope>
    <source>
        <strain evidence="2 3">CCM 8694</strain>
    </source>
</reference>
<dbReference type="InterPro" id="IPR021457">
    <property type="entry name" value="DUF3108"/>
</dbReference>
<keyword evidence="3" id="KW-1185">Reference proteome</keyword>
<proteinExistence type="predicted"/>
<feature type="compositionally biased region" description="Pro residues" evidence="1">
    <location>
        <begin position="62"/>
        <end position="91"/>
    </location>
</feature>
<protein>
    <submittedName>
        <fullName evidence="2">DUF3108 domain-containing protein</fullName>
    </submittedName>
</protein>
<dbReference type="RefSeq" id="WP_167235472.1">
    <property type="nucleotide sequence ID" value="NZ_WHJF01000004.1"/>
</dbReference>
<feature type="compositionally biased region" description="Low complexity" evidence="1">
    <location>
        <begin position="92"/>
        <end position="102"/>
    </location>
</feature>
<dbReference type="Pfam" id="PF11306">
    <property type="entry name" value="DUF3108"/>
    <property type="match status" value="1"/>
</dbReference>
<feature type="region of interest" description="Disordered" evidence="1">
    <location>
        <begin position="62"/>
        <end position="104"/>
    </location>
</feature>
<feature type="region of interest" description="Disordered" evidence="1">
    <location>
        <begin position="229"/>
        <end position="253"/>
    </location>
</feature>
<evidence type="ECO:0000313" key="3">
    <source>
        <dbReference type="Proteomes" id="UP000610594"/>
    </source>
</evidence>
<evidence type="ECO:0000313" key="2">
    <source>
        <dbReference type="EMBL" id="NHZ61217.1"/>
    </source>
</evidence>
<gene>
    <name evidence="2" type="ORF">F1735_02660</name>
</gene>
<sequence length="383" mass="39623">MMIASFLSRRRRALVIGTATVLLHVLAIDFVGARIGLAPSAAPAPEPVTIVAVLHAPIAPPAPAPPQPTPPPARPRPPVKAVPPPAAPPPEATADAEAGPADGAREAIDSAPAPLQAGAAEVAPAVEVASATASATAAATAPEPPPVADPVPPEPVKPAFKVSLPPSADLNFDVARTDRDGGTWSGLSTISWKHAAGAYKLSMEASVSVLVARVNLVLLSSEGTVGPNGIVPRSATEKRRGKTQTATHFGGPDGKITFSASERSYPMVPGAQDKGSFLMQLAAIGRADSAQLASGVELFVGEEKDANPFAFVLVGQEDINTPMGRMATWHVARPPRPGAYNSRLDIWLAPAHNWYPVQIRNTESNGSVTTQTIRKILITDLGN</sequence>
<accession>A0ABX0MEI8</accession>
<comment type="caution">
    <text evidence="2">The sequence shown here is derived from an EMBL/GenBank/DDBJ whole genome shotgun (WGS) entry which is preliminary data.</text>
</comment>
<name>A0ABX0MEI8_9BURK</name>
<feature type="region of interest" description="Disordered" evidence="1">
    <location>
        <begin position="136"/>
        <end position="160"/>
    </location>
</feature>
<dbReference type="Proteomes" id="UP000610594">
    <property type="component" value="Unassembled WGS sequence"/>
</dbReference>
<organism evidence="2 3">
    <name type="scientific">Massilia genomosp. 1</name>
    <dbReference type="NCBI Taxonomy" id="2609280"/>
    <lineage>
        <taxon>Bacteria</taxon>
        <taxon>Pseudomonadati</taxon>
        <taxon>Pseudomonadota</taxon>
        <taxon>Betaproteobacteria</taxon>
        <taxon>Burkholderiales</taxon>
        <taxon>Oxalobacteraceae</taxon>
        <taxon>Telluria group</taxon>
        <taxon>Massilia</taxon>
    </lineage>
</organism>
<feature type="compositionally biased region" description="Pro residues" evidence="1">
    <location>
        <begin position="142"/>
        <end position="156"/>
    </location>
</feature>